<dbReference type="AlphaFoldDB" id="A0A1V8SIT8"/>
<protein>
    <recommendedName>
        <fullName evidence="3">Guanylate kinase</fullName>
        <ecNumber evidence="2">2.7.4.8</ecNumber>
    </recommendedName>
    <alternativeName>
        <fullName evidence="8">GMP kinase</fullName>
    </alternativeName>
</protein>
<evidence type="ECO:0000256" key="4">
    <source>
        <dbReference type="ARBA" id="ARBA00022679"/>
    </source>
</evidence>
<dbReference type="PANTHER" id="PTHR23117">
    <property type="entry name" value="GUANYLATE KINASE-RELATED"/>
    <property type="match status" value="1"/>
</dbReference>
<dbReference type="GO" id="GO:0005829">
    <property type="term" value="C:cytosol"/>
    <property type="evidence" value="ECO:0007669"/>
    <property type="project" value="TreeGrafter"/>
</dbReference>
<evidence type="ECO:0000259" key="10">
    <source>
        <dbReference type="PROSITE" id="PS50052"/>
    </source>
</evidence>
<dbReference type="InParanoid" id="A0A1V8SIT8"/>
<dbReference type="NCBIfam" id="TIGR03263">
    <property type="entry name" value="guanyl_kin"/>
    <property type="match status" value="1"/>
</dbReference>
<comment type="similarity">
    <text evidence="1">Belongs to the guanylate kinase family.</text>
</comment>
<dbReference type="InterPro" id="IPR008144">
    <property type="entry name" value="Guanylate_kin-like_dom"/>
</dbReference>
<evidence type="ECO:0000256" key="9">
    <source>
        <dbReference type="SAM" id="MobiDB-lite"/>
    </source>
</evidence>
<reference evidence="12" key="1">
    <citation type="submission" date="2017-03" db="EMBL/GenBank/DDBJ databases">
        <title>Genomes of endolithic fungi from Antarctica.</title>
        <authorList>
            <person name="Coleine C."/>
            <person name="Masonjones S."/>
            <person name="Stajich J.E."/>
        </authorList>
    </citation>
    <scope>NUCLEOTIDE SEQUENCE [LARGE SCALE GENOMIC DNA]</scope>
    <source>
        <strain evidence="12">CCFEE 5527</strain>
    </source>
</reference>
<dbReference type="FunFam" id="3.30.63.10:FF:000002">
    <property type="entry name" value="Guanylate kinase 1"/>
    <property type="match status" value="1"/>
</dbReference>
<dbReference type="Proteomes" id="UP000192596">
    <property type="component" value="Unassembled WGS sequence"/>
</dbReference>
<dbReference type="CDD" id="cd00071">
    <property type="entry name" value="GMPK"/>
    <property type="match status" value="1"/>
</dbReference>
<evidence type="ECO:0000256" key="3">
    <source>
        <dbReference type="ARBA" id="ARBA00016296"/>
    </source>
</evidence>
<name>A0A1V8SIT8_9PEZI</name>
<dbReference type="EC" id="2.7.4.8" evidence="2"/>
<evidence type="ECO:0000256" key="6">
    <source>
        <dbReference type="ARBA" id="ARBA00022777"/>
    </source>
</evidence>
<dbReference type="PROSITE" id="PS50052">
    <property type="entry name" value="GUANYLATE_KINASE_2"/>
    <property type="match status" value="1"/>
</dbReference>
<sequence>MAPTPSPSSKRPLVVSGPSGSGKSTLLSRLFEAYPQDYTFSISHTTRAPRGAEQNGKEYHFVTKPEFEKMIEEGGFIEHAQFGGNRYGTSFQAVREGGKKEGEGEGETRRVVLDIEMEGVKQVHKTDLNARFVFLQPPSVEILEQRLRGRGTDKEEAIVGRLKQAEKEIEYSKTEGAHDRIIVNDDLEKAWEEFREWVRQDEQVK</sequence>
<dbReference type="FunCoup" id="A0A1V8SIT8">
    <property type="interactions" value="1031"/>
</dbReference>
<dbReference type="GO" id="GO:0004385">
    <property type="term" value="F:GMP kinase activity"/>
    <property type="evidence" value="ECO:0007669"/>
    <property type="project" value="UniProtKB-EC"/>
</dbReference>
<accession>A0A1V8SIT8</accession>
<evidence type="ECO:0000256" key="5">
    <source>
        <dbReference type="ARBA" id="ARBA00022741"/>
    </source>
</evidence>
<comment type="caution">
    <text evidence="11">The sequence shown here is derived from an EMBL/GenBank/DDBJ whole genome shotgun (WGS) entry which is preliminary data.</text>
</comment>
<feature type="domain" description="Guanylate kinase-like" evidence="10">
    <location>
        <begin position="10"/>
        <end position="199"/>
    </location>
</feature>
<dbReference type="Pfam" id="PF00625">
    <property type="entry name" value="Guanylate_kin"/>
    <property type="match status" value="1"/>
</dbReference>
<dbReference type="InterPro" id="IPR027417">
    <property type="entry name" value="P-loop_NTPase"/>
</dbReference>
<keyword evidence="4" id="KW-0808">Transferase</keyword>
<dbReference type="SMART" id="SM00072">
    <property type="entry name" value="GuKc"/>
    <property type="match status" value="1"/>
</dbReference>
<keyword evidence="7" id="KW-0067">ATP-binding</keyword>
<keyword evidence="5" id="KW-0547">Nucleotide-binding</keyword>
<keyword evidence="12" id="KW-1185">Reference proteome</keyword>
<dbReference type="OrthoDB" id="6334211at2759"/>
<evidence type="ECO:0000256" key="7">
    <source>
        <dbReference type="ARBA" id="ARBA00022840"/>
    </source>
</evidence>
<dbReference type="FunFam" id="3.40.50.300:FF:000776">
    <property type="entry name" value="Guanylate kinase 2"/>
    <property type="match status" value="1"/>
</dbReference>
<dbReference type="SUPFAM" id="SSF52540">
    <property type="entry name" value="P-loop containing nucleoside triphosphate hydrolases"/>
    <property type="match status" value="1"/>
</dbReference>
<proteinExistence type="inferred from homology"/>
<evidence type="ECO:0000313" key="11">
    <source>
        <dbReference type="EMBL" id="OQN99009.1"/>
    </source>
</evidence>
<dbReference type="InterPro" id="IPR020590">
    <property type="entry name" value="Guanylate_kinase_CS"/>
</dbReference>
<keyword evidence="6" id="KW-0418">Kinase</keyword>
<dbReference type="Gene3D" id="3.40.50.300">
    <property type="entry name" value="P-loop containing nucleotide triphosphate hydrolases"/>
    <property type="match status" value="1"/>
</dbReference>
<feature type="region of interest" description="Disordered" evidence="9">
    <location>
        <begin position="1"/>
        <end position="22"/>
    </location>
</feature>
<evidence type="ECO:0000256" key="8">
    <source>
        <dbReference type="ARBA" id="ARBA00030128"/>
    </source>
</evidence>
<evidence type="ECO:0000313" key="12">
    <source>
        <dbReference type="Proteomes" id="UP000192596"/>
    </source>
</evidence>
<evidence type="ECO:0000256" key="2">
    <source>
        <dbReference type="ARBA" id="ARBA00012961"/>
    </source>
</evidence>
<organism evidence="11 12">
    <name type="scientific">Cryoendolithus antarcticus</name>
    <dbReference type="NCBI Taxonomy" id="1507870"/>
    <lineage>
        <taxon>Eukaryota</taxon>
        <taxon>Fungi</taxon>
        <taxon>Dikarya</taxon>
        <taxon>Ascomycota</taxon>
        <taxon>Pezizomycotina</taxon>
        <taxon>Dothideomycetes</taxon>
        <taxon>Dothideomycetidae</taxon>
        <taxon>Cladosporiales</taxon>
        <taxon>Cladosporiaceae</taxon>
        <taxon>Cryoendolithus</taxon>
    </lineage>
</organism>
<dbReference type="InterPro" id="IPR008145">
    <property type="entry name" value="GK/Ca_channel_bsu"/>
</dbReference>
<dbReference type="GO" id="GO:0005524">
    <property type="term" value="F:ATP binding"/>
    <property type="evidence" value="ECO:0007669"/>
    <property type="project" value="UniProtKB-KW"/>
</dbReference>
<gene>
    <name evidence="11" type="ORF">B0A48_14870</name>
</gene>
<dbReference type="STRING" id="1507870.A0A1V8SIT8"/>
<dbReference type="PANTHER" id="PTHR23117:SF13">
    <property type="entry name" value="GUANYLATE KINASE"/>
    <property type="match status" value="1"/>
</dbReference>
<dbReference type="EMBL" id="NAJO01000042">
    <property type="protein sequence ID" value="OQN99009.1"/>
    <property type="molecule type" value="Genomic_DNA"/>
</dbReference>
<dbReference type="PROSITE" id="PS00856">
    <property type="entry name" value="GUANYLATE_KINASE_1"/>
    <property type="match status" value="1"/>
</dbReference>
<evidence type="ECO:0000256" key="1">
    <source>
        <dbReference type="ARBA" id="ARBA00005790"/>
    </source>
</evidence>
<dbReference type="InterPro" id="IPR017665">
    <property type="entry name" value="Guanylate_kinase"/>
</dbReference>